<dbReference type="PRINTS" id="PR00080">
    <property type="entry name" value="SDRFAMILY"/>
</dbReference>
<gene>
    <name evidence="4" type="ORF">LTR36_009060</name>
</gene>
<dbReference type="PANTHER" id="PTHR43639:SF1">
    <property type="entry name" value="SHORT-CHAIN DEHYDROGENASE_REDUCTASE FAMILY PROTEIN"/>
    <property type="match status" value="1"/>
</dbReference>
<keyword evidence="5" id="KW-1185">Reference proteome</keyword>
<evidence type="ECO:0000313" key="4">
    <source>
        <dbReference type="EMBL" id="KAK4540629.1"/>
    </source>
</evidence>
<dbReference type="InterPro" id="IPR002347">
    <property type="entry name" value="SDR_fam"/>
</dbReference>
<protein>
    <submittedName>
        <fullName evidence="4">Uncharacterized protein</fullName>
    </submittedName>
</protein>
<dbReference type="AlphaFoldDB" id="A0AAV9J7F6"/>
<dbReference type="EMBL" id="JAVFHQ010000064">
    <property type="protein sequence ID" value="KAK4540629.1"/>
    <property type="molecule type" value="Genomic_DNA"/>
</dbReference>
<dbReference type="Gene3D" id="3.40.50.720">
    <property type="entry name" value="NAD(P)-binding Rossmann-like Domain"/>
    <property type="match status" value="1"/>
</dbReference>
<comment type="similarity">
    <text evidence="1">Belongs to the short-chain dehydrogenases/reductases (SDR) family.</text>
</comment>
<name>A0AAV9J7F6_9PEZI</name>
<organism evidence="4 5">
    <name type="scientific">Oleoguttula mirabilis</name>
    <dbReference type="NCBI Taxonomy" id="1507867"/>
    <lineage>
        <taxon>Eukaryota</taxon>
        <taxon>Fungi</taxon>
        <taxon>Dikarya</taxon>
        <taxon>Ascomycota</taxon>
        <taxon>Pezizomycotina</taxon>
        <taxon>Dothideomycetes</taxon>
        <taxon>Dothideomycetidae</taxon>
        <taxon>Mycosphaerellales</taxon>
        <taxon>Teratosphaeriaceae</taxon>
        <taxon>Oleoguttula</taxon>
    </lineage>
</organism>
<dbReference type="Proteomes" id="UP001324427">
    <property type="component" value="Unassembled WGS sequence"/>
</dbReference>
<dbReference type="GO" id="GO:0016491">
    <property type="term" value="F:oxidoreductase activity"/>
    <property type="evidence" value="ECO:0007669"/>
    <property type="project" value="UniProtKB-KW"/>
</dbReference>
<dbReference type="InterPro" id="IPR036291">
    <property type="entry name" value="NAD(P)-bd_dom_sf"/>
</dbReference>
<sequence>MSHPGRLEGKTAIITGAGLGLGEGITRKFIEEGANVLLFEINKENGQKVADSLPKERALFFSGDVTDQEHWHNALKACLEKFGGCDIVVNNAGVVHRAGPSSEVPKAEYDRIMNINVTPLYHSAAAIQPHFANQHHGVFVNISSISACRPRPNLVWYAGSKGAVSAITKGLAAEFAKDGVRCNAICPVIAETGMVANVLGGTDTEEGRATVMKGIPLGRFATPADIGNAAAFLASEEASFITGIELPVDGGRALQ</sequence>
<dbReference type="NCBIfam" id="NF005559">
    <property type="entry name" value="PRK07231.1"/>
    <property type="match status" value="1"/>
</dbReference>
<reference evidence="4 5" key="1">
    <citation type="submission" date="2021-11" db="EMBL/GenBank/DDBJ databases">
        <title>Black yeast isolated from Biological Soil Crust.</title>
        <authorList>
            <person name="Kurbessoian T."/>
        </authorList>
    </citation>
    <scope>NUCLEOTIDE SEQUENCE [LARGE SCALE GENOMIC DNA]</scope>
    <source>
        <strain evidence="4 5">CCFEE 5522</strain>
    </source>
</reference>
<dbReference type="PRINTS" id="PR00081">
    <property type="entry name" value="GDHRDH"/>
</dbReference>
<dbReference type="InterPro" id="IPR020904">
    <property type="entry name" value="Sc_DH/Rdtase_CS"/>
</dbReference>
<evidence type="ECO:0000256" key="3">
    <source>
        <dbReference type="ARBA" id="ARBA00023002"/>
    </source>
</evidence>
<dbReference type="SUPFAM" id="SSF51735">
    <property type="entry name" value="NAD(P)-binding Rossmann-fold domains"/>
    <property type="match status" value="1"/>
</dbReference>
<keyword evidence="3" id="KW-0560">Oxidoreductase</keyword>
<dbReference type="Pfam" id="PF13561">
    <property type="entry name" value="adh_short_C2"/>
    <property type="match status" value="1"/>
</dbReference>
<evidence type="ECO:0000256" key="2">
    <source>
        <dbReference type="ARBA" id="ARBA00022857"/>
    </source>
</evidence>
<proteinExistence type="inferred from homology"/>
<accession>A0AAV9J7F6</accession>
<evidence type="ECO:0000256" key="1">
    <source>
        <dbReference type="ARBA" id="ARBA00006484"/>
    </source>
</evidence>
<evidence type="ECO:0000313" key="5">
    <source>
        <dbReference type="Proteomes" id="UP001324427"/>
    </source>
</evidence>
<keyword evidence="2" id="KW-0521">NADP</keyword>
<dbReference type="FunFam" id="3.40.50.720:FF:000084">
    <property type="entry name" value="Short-chain dehydrogenase reductase"/>
    <property type="match status" value="1"/>
</dbReference>
<dbReference type="PANTHER" id="PTHR43639">
    <property type="entry name" value="OXIDOREDUCTASE, SHORT-CHAIN DEHYDROGENASE/REDUCTASE FAMILY (AFU_ORTHOLOGUE AFUA_5G02870)"/>
    <property type="match status" value="1"/>
</dbReference>
<comment type="caution">
    <text evidence="4">The sequence shown here is derived from an EMBL/GenBank/DDBJ whole genome shotgun (WGS) entry which is preliminary data.</text>
</comment>
<dbReference type="PROSITE" id="PS00061">
    <property type="entry name" value="ADH_SHORT"/>
    <property type="match status" value="1"/>
</dbReference>